<organism evidence="3 4">
    <name type="scientific">Candidatus Magasanikbacteria bacterium RIFOXYB1_FULL_40_15</name>
    <dbReference type="NCBI Taxonomy" id="1798697"/>
    <lineage>
        <taxon>Bacteria</taxon>
        <taxon>Candidatus Magasanikiibacteriota</taxon>
    </lineage>
</organism>
<evidence type="ECO:0000256" key="2">
    <source>
        <dbReference type="SAM" id="MobiDB-lite"/>
    </source>
</evidence>
<evidence type="ECO:0000313" key="3">
    <source>
        <dbReference type="EMBL" id="OGH82402.1"/>
    </source>
</evidence>
<dbReference type="EMBL" id="MFQS01000042">
    <property type="protein sequence ID" value="OGH82402.1"/>
    <property type="molecule type" value="Genomic_DNA"/>
</dbReference>
<feature type="region of interest" description="Disordered" evidence="2">
    <location>
        <begin position="1"/>
        <end position="24"/>
    </location>
</feature>
<dbReference type="PANTHER" id="PTHR35024:SF4">
    <property type="entry name" value="POLYMER-FORMING CYTOSKELETAL PROTEIN"/>
    <property type="match status" value="1"/>
</dbReference>
<comment type="similarity">
    <text evidence="1">Belongs to the bactofilin family.</text>
</comment>
<reference evidence="3 4" key="1">
    <citation type="journal article" date="2016" name="Nat. Commun.">
        <title>Thousands of microbial genomes shed light on interconnected biogeochemical processes in an aquifer system.</title>
        <authorList>
            <person name="Anantharaman K."/>
            <person name="Brown C.T."/>
            <person name="Hug L.A."/>
            <person name="Sharon I."/>
            <person name="Castelle C.J."/>
            <person name="Probst A.J."/>
            <person name="Thomas B.C."/>
            <person name="Singh A."/>
            <person name="Wilkins M.J."/>
            <person name="Karaoz U."/>
            <person name="Brodie E.L."/>
            <person name="Williams K.H."/>
            <person name="Hubbard S.S."/>
            <person name="Banfield J.F."/>
        </authorList>
    </citation>
    <scope>NUCLEOTIDE SEQUENCE [LARGE SCALE GENOMIC DNA]</scope>
</reference>
<gene>
    <name evidence="3" type="ORF">A2373_03180</name>
</gene>
<evidence type="ECO:0000313" key="4">
    <source>
        <dbReference type="Proteomes" id="UP000176300"/>
    </source>
</evidence>
<evidence type="ECO:0008006" key="5">
    <source>
        <dbReference type="Google" id="ProtNLM"/>
    </source>
</evidence>
<sequence>MFQKPAHIEQQNSSDEQHSRQHDDVETVVGPSVHVEGDFSSEGNILVKGVVSGNVKTSKLFTSEKGSRVLASVKASNAVVSGAIKGDVKIDERLELTKSAQVLGDIECGVLVVEAGALIKGKVVMKGIEIEDPKAEKKGLMRGMVKDEEKKEKNLL</sequence>
<protein>
    <recommendedName>
        <fullName evidence="5">Cell shape determination protein CcmA</fullName>
    </recommendedName>
</protein>
<feature type="compositionally biased region" description="Basic and acidic residues" evidence="2">
    <location>
        <begin position="15"/>
        <end position="24"/>
    </location>
</feature>
<evidence type="ECO:0000256" key="1">
    <source>
        <dbReference type="ARBA" id="ARBA00044755"/>
    </source>
</evidence>
<dbReference type="STRING" id="1798697.A2373_03180"/>
<accession>A0A1F6NEQ2</accession>
<dbReference type="AlphaFoldDB" id="A0A1F6NEQ2"/>
<name>A0A1F6NEQ2_9BACT</name>
<dbReference type="Pfam" id="PF04519">
    <property type="entry name" value="Bactofilin"/>
    <property type="match status" value="1"/>
</dbReference>
<dbReference type="PANTHER" id="PTHR35024">
    <property type="entry name" value="HYPOTHETICAL CYTOSOLIC PROTEIN"/>
    <property type="match status" value="1"/>
</dbReference>
<proteinExistence type="inferred from homology"/>
<comment type="caution">
    <text evidence="3">The sequence shown here is derived from an EMBL/GenBank/DDBJ whole genome shotgun (WGS) entry which is preliminary data.</text>
</comment>
<dbReference type="Proteomes" id="UP000176300">
    <property type="component" value="Unassembled WGS sequence"/>
</dbReference>
<dbReference type="InterPro" id="IPR007607">
    <property type="entry name" value="BacA/B"/>
</dbReference>